<evidence type="ECO:0000313" key="2">
    <source>
        <dbReference type="Proteomes" id="UP000814033"/>
    </source>
</evidence>
<proteinExistence type="predicted"/>
<organism evidence="1 2">
    <name type="scientific">Auriscalpium vulgare</name>
    <dbReference type="NCBI Taxonomy" id="40419"/>
    <lineage>
        <taxon>Eukaryota</taxon>
        <taxon>Fungi</taxon>
        <taxon>Dikarya</taxon>
        <taxon>Basidiomycota</taxon>
        <taxon>Agaricomycotina</taxon>
        <taxon>Agaricomycetes</taxon>
        <taxon>Russulales</taxon>
        <taxon>Auriscalpiaceae</taxon>
        <taxon>Auriscalpium</taxon>
    </lineage>
</organism>
<dbReference type="Proteomes" id="UP000814033">
    <property type="component" value="Unassembled WGS sequence"/>
</dbReference>
<protein>
    <submittedName>
        <fullName evidence="1">Uncharacterized protein</fullName>
    </submittedName>
</protein>
<sequence>MLARPSRPTLFLLVSIVLTVTYFLSRSEQPWEGARFYRDSALHGVSLRNFVKHEESRYNDFLKDRAALVKKLGPTEKDVIAFPEGYHLYTLWDFFLPAFPCPHRVERIGTMGDGGKWVCGMERIEKKDKCVIYSFGVNGESSFEADLLKRNPGCEVWGYDYSVNAFGPEIDQVPELKQRSHFFAWALGGEDKHGANDEIKFYTLQSLMKLNGHDFIDILKIDIEGAEFDSMTALVNSYKTSNPFGETLLPFGQLQLEIHAREGHEDFPYFVNWWRELEAAGLRPFWTEPNLVYINLVRGVKPELAEYSFMNIRGNHALISDDEIMPPPPPFPPHHGHPE</sequence>
<keyword evidence="2" id="KW-1185">Reference proteome</keyword>
<gene>
    <name evidence="1" type="ORF">FA95DRAFT_1518257</name>
</gene>
<accession>A0ACB8RV04</accession>
<comment type="caution">
    <text evidence="1">The sequence shown here is derived from an EMBL/GenBank/DDBJ whole genome shotgun (WGS) entry which is preliminary data.</text>
</comment>
<dbReference type="EMBL" id="MU275895">
    <property type="protein sequence ID" value="KAI0047900.1"/>
    <property type="molecule type" value="Genomic_DNA"/>
</dbReference>
<evidence type="ECO:0000313" key="1">
    <source>
        <dbReference type="EMBL" id="KAI0047900.1"/>
    </source>
</evidence>
<name>A0ACB8RV04_9AGAM</name>
<reference evidence="1" key="1">
    <citation type="submission" date="2021-02" db="EMBL/GenBank/DDBJ databases">
        <authorList>
            <consortium name="DOE Joint Genome Institute"/>
            <person name="Ahrendt S."/>
            <person name="Looney B.P."/>
            <person name="Miyauchi S."/>
            <person name="Morin E."/>
            <person name="Drula E."/>
            <person name="Courty P.E."/>
            <person name="Chicoki N."/>
            <person name="Fauchery L."/>
            <person name="Kohler A."/>
            <person name="Kuo A."/>
            <person name="Labutti K."/>
            <person name="Pangilinan J."/>
            <person name="Lipzen A."/>
            <person name="Riley R."/>
            <person name="Andreopoulos W."/>
            <person name="He G."/>
            <person name="Johnson J."/>
            <person name="Barry K.W."/>
            <person name="Grigoriev I.V."/>
            <person name="Nagy L."/>
            <person name="Hibbett D."/>
            <person name="Henrissat B."/>
            <person name="Matheny P.B."/>
            <person name="Labbe J."/>
            <person name="Martin F."/>
        </authorList>
    </citation>
    <scope>NUCLEOTIDE SEQUENCE</scope>
    <source>
        <strain evidence="1">FP105234-sp</strain>
    </source>
</reference>
<reference evidence="1" key="2">
    <citation type="journal article" date="2022" name="New Phytol.">
        <title>Evolutionary transition to the ectomycorrhizal habit in the genomes of a hyperdiverse lineage of mushroom-forming fungi.</title>
        <authorList>
            <person name="Looney B."/>
            <person name="Miyauchi S."/>
            <person name="Morin E."/>
            <person name="Drula E."/>
            <person name="Courty P.E."/>
            <person name="Kohler A."/>
            <person name="Kuo A."/>
            <person name="LaButti K."/>
            <person name="Pangilinan J."/>
            <person name="Lipzen A."/>
            <person name="Riley R."/>
            <person name="Andreopoulos W."/>
            <person name="He G."/>
            <person name="Johnson J."/>
            <person name="Nolan M."/>
            <person name="Tritt A."/>
            <person name="Barry K.W."/>
            <person name="Grigoriev I.V."/>
            <person name="Nagy L.G."/>
            <person name="Hibbett D."/>
            <person name="Henrissat B."/>
            <person name="Matheny P.B."/>
            <person name="Labbe J."/>
            <person name="Martin F.M."/>
        </authorList>
    </citation>
    <scope>NUCLEOTIDE SEQUENCE</scope>
    <source>
        <strain evidence="1">FP105234-sp</strain>
    </source>
</reference>